<dbReference type="EMBL" id="CADCVF010000027">
    <property type="protein sequence ID" value="CAA9453417.1"/>
    <property type="molecule type" value="Genomic_DNA"/>
</dbReference>
<protein>
    <recommendedName>
        <fullName evidence="3">Sulfotransferase domain-containing protein</fullName>
    </recommendedName>
</protein>
<proteinExistence type="predicted"/>
<evidence type="ECO:0000313" key="2">
    <source>
        <dbReference type="EMBL" id="CAA9453417.1"/>
    </source>
</evidence>
<gene>
    <name evidence="2" type="ORF">AVDCRST_MAG58-1071</name>
</gene>
<feature type="region of interest" description="Disordered" evidence="1">
    <location>
        <begin position="239"/>
        <end position="262"/>
    </location>
</feature>
<evidence type="ECO:0000256" key="1">
    <source>
        <dbReference type="SAM" id="MobiDB-lite"/>
    </source>
</evidence>
<reference evidence="2" key="1">
    <citation type="submission" date="2020-02" db="EMBL/GenBank/DDBJ databases">
        <authorList>
            <person name="Meier V. D."/>
        </authorList>
    </citation>
    <scope>NUCLEOTIDE SEQUENCE</scope>
    <source>
        <strain evidence="2">AVDCRST_MAG58</strain>
    </source>
</reference>
<name>A0A6J4QXA0_9ACTN</name>
<accession>A0A6J4QXA0</accession>
<organism evidence="2">
    <name type="scientific">uncultured Rubrobacteraceae bacterium</name>
    <dbReference type="NCBI Taxonomy" id="349277"/>
    <lineage>
        <taxon>Bacteria</taxon>
        <taxon>Bacillati</taxon>
        <taxon>Actinomycetota</taxon>
        <taxon>Rubrobacteria</taxon>
        <taxon>Rubrobacterales</taxon>
        <taxon>Rubrobacteraceae</taxon>
        <taxon>environmental samples</taxon>
    </lineage>
</organism>
<dbReference type="InterPro" id="IPR027417">
    <property type="entry name" value="P-loop_NTPase"/>
</dbReference>
<dbReference type="AlphaFoldDB" id="A0A6J4QXA0"/>
<feature type="compositionally biased region" description="Basic and acidic residues" evidence="1">
    <location>
        <begin position="240"/>
        <end position="256"/>
    </location>
</feature>
<evidence type="ECO:0008006" key="3">
    <source>
        <dbReference type="Google" id="ProtNLM"/>
    </source>
</evidence>
<dbReference type="SUPFAM" id="SSF52540">
    <property type="entry name" value="P-loop containing nucleoside triphosphate hydrolases"/>
    <property type="match status" value="1"/>
</dbReference>
<sequence>MRDIEERFESQVDEHPAVFGFEKWLQTYAGKHPAAFYGLYRLARKDQARVVTPKTQLVMEGFPRSANSFARVAFNRAQSERVRIAHGLHVPAQVIRAARWRVPTLVLIRKPKDAVLSFAIRDPISVDQALRYYLSFYETVEGYRDSYVLGLFEEVTGDFGEVIRRINDRFGTTYSVFRHDQRNVDGVFARIERNSRKRFGEASWENKASRPFATREKKKREVGYELEDPKRRGLISRAEAVYDRLTREPAPDRANDDPGAGP</sequence>